<evidence type="ECO:0000256" key="14">
    <source>
        <dbReference type="PROSITE-ProRule" id="PRU01360"/>
    </source>
</evidence>
<keyword evidence="6 14" id="KW-0812">Transmembrane</keyword>
<evidence type="ECO:0000256" key="10">
    <source>
        <dbReference type="ARBA" id="ARBA00023077"/>
    </source>
</evidence>
<dbReference type="Gene3D" id="2.40.170.20">
    <property type="entry name" value="TonB-dependent receptor, beta-barrel domain"/>
    <property type="match status" value="1"/>
</dbReference>
<gene>
    <name evidence="19" type="ORF">SAMN05421827_107150</name>
</gene>
<evidence type="ECO:0000256" key="5">
    <source>
        <dbReference type="ARBA" id="ARBA00022496"/>
    </source>
</evidence>
<comment type="similarity">
    <text evidence="2 14 15">Belongs to the TonB-dependent receptor family.</text>
</comment>
<dbReference type="Gene3D" id="2.170.130.10">
    <property type="entry name" value="TonB-dependent receptor, plug domain"/>
    <property type="match status" value="1"/>
</dbReference>
<evidence type="ECO:0000313" key="19">
    <source>
        <dbReference type="EMBL" id="SDG51842.1"/>
    </source>
</evidence>
<comment type="subcellular location">
    <subcellularLocation>
        <location evidence="1 14">Cell outer membrane</location>
        <topology evidence="1 14">Multi-pass membrane protein</topology>
    </subcellularLocation>
</comment>
<dbReference type="InterPro" id="IPR000531">
    <property type="entry name" value="Beta-barrel_TonB"/>
</dbReference>
<name>A0A1G7UWB8_9SPHI</name>
<dbReference type="CDD" id="cd01347">
    <property type="entry name" value="ligand_gated_channel"/>
    <property type="match status" value="1"/>
</dbReference>
<evidence type="ECO:0000256" key="3">
    <source>
        <dbReference type="ARBA" id="ARBA00022448"/>
    </source>
</evidence>
<reference evidence="20" key="1">
    <citation type="submission" date="2016-10" db="EMBL/GenBank/DDBJ databases">
        <authorList>
            <person name="Varghese N."/>
            <person name="Submissions S."/>
        </authorList>
    </citation>
    <scope>NUCLEOTIDE SEQUENCE [LARGE SCALE GENOMIC DNA]</scope>
    <source>
        <strain evidence="20">DSM 17933</strain>
    </source>
</reference>
<keyword evidence="3 14" id="KW-0813">Transport</keyword>
<accession>A0A1G7UWB8</accession>
<evidence type="ECO:0000256" key="9">
    <source>
        <dbReference type="ARBA" id="ARBA00023065"/>
    </source>
</evidence>
<keyword evidence="10 15" id="KW-0798">TonB box</keyword>
<evidence type="ECO:0000256" key="11">
    <source>
        <dbReference type="ARBA" id="ARBA00023136"/>
    </source>
</evidence>
<dbReference type="PANTHER" id="PTHR32552:SF68">
    <property type="entry name" value="FERRICHROME OUTER MEMBRANE TRANSPORTER_PHAGE RECEPTOR"/>
    <property type="match status" value="1"/>
</dbReference>
<dbReference type="Pfam" id="PF07715">
    <property type="entry name" value="Plug"/>
    <property type="match status" value="1"/>
</dbReference>
<dbReference type="NCBIfam" id="TIGR01783">
    <property type="entry name" value="TonB-siderophor"/>
    <property type="match status" value="1"/>
</dbReference>
<evidence type="ECO:0000256" key="1">
    <source>
        <dbReference type="ARBA" id="ARBA00004571"/>
    </source>
</evidence>
<dbReference type="Pfam" id="PF00593">
    <property type="entry name" value="TonB_dep_Rec_b-barrel"/>
    <property type="match status" value="1"/>
</dbReference>
<dbReference type="InterPro" id="IPR036942">
    <property type="entry name" value="Beta-barrel_TonB_sf"/>
</dbReference>
<keyword evidence="7 16" id="KW-0732">Signal</keyword>
<dbReference type="SUPFAM" id="SSF56935">
    <property type="entry name" value="Porins"/>
    <property type="match status" value="1"/>
</dbReference>
<evidence type="ECO:0000256" key="16">
    <source>
        <dbReference type="SAM" id="SignalP"/>
    </source>
</evidence>
<dbReference type="GO" id="GO:0015891">
    <property type="term" value="P:siderophore transport"/>
    <property type="evidence" value="ECO:0007669"/>
    <property type="project" value="InterPro"/>
</dbReference>
<evidence type="ECO:0000256" key="7">
    <source>
        <dbReference type="ARBA" id="ARBA00022729"/>
    </source>
</evidence>
<evidence type="ECO:0000256" key="15">
    <source>
        <dbReference type="RuleBase" id="RU003357"/>
    </source>
</evidence>
<keyword evidence="11 14" id="KW-0472">Membrane</keyword>
<keyword evidence="5" id="KW-0410">Iron transport</keyword>
<organism evidence="19 20">
    <name type="scientific">Pedobacter terrae</name>
    <dbReference type="NCBI Taxonomy" id="405671"/>
    <lineage>
        <taxon>Bacteria</taxon>
        <taxon>Pseudomonadati</taxon>
        <taxon>Bacteroidota</taxon>
        <taxon>Sphingobacteriia</taxon>
        <taxon>Sphingobacteriales</taxon>
        <taxon>Sphingobacteriaceae</taxon>
        <taxon>Pedobacter</taxon>
    </lineage>
</organism>
<evidence type="ECO:0000259" key="18">
    <source>
        <dbReference type="Pfam" id="PF07715"/>
    </source>
</evidence>
<dbReference type="InterPro" id="IPR012910">
    <property type="entry name" value="Plug_dom"/>
</dbReference>
<feature type="domain" description="TonB-dependent receptor-like beta-barrel" evidence="17">
    <location>
        <begin position="249"/>
        <end position="680"/>
    </location>
</feature>
<dbReference type="GO" id="GO:0038023">
    <property type="term" value="F:signaling receptor activity"/>
    <property type="evidence" value="ECO:0007669"/>
    <property type="project" value="InterPro"/>
</dbReference>
<evidence type="ECO:0000256" key="4">
    <source>
        <dbReference type="ARBA" id="ARBA00022452"/>
    </source>
</evidence>
<dbReference type="PANTHER" id="PTHR32552">
    <property type="entry name" value="FERRICHROME IRON RECEPTOR-RELATED"/>
    <property type="match status" value="1"/>
</dbReference>
<evidence type="ECO:0000256" key="2">
    <source>
        <dbReference type="ARBA" id="ARBA00009810"/>
    </source>
</evidence>
<feature type="chain" id="PRO_5011517815" evidence="16">
    <location>
        <begin position="20"/>
        <end position="720"/>
    </location>
</feature>
<evidence type="ECO:0000256" key="13">
    <source>
        <dbReference type="ARBA" id="ARBA00023237"/>
    </source>
</evidence>
<proteinExistence type="inferred from homology"/>
<evidence type="ECO:0000313" key="20">
    <source>
        <dbReference type="Proteomes" id="UP000199643"/>
    </source>
</evidence>
<dbReference type="RefSeq" id="WP_090499701.1">
    <property type="nucleotide sequence ID" value="NZ_FNCH01000007.1"/>
</dbReference>
<feature type="signal peptide" evidence="16">
    <location>
        <begin position="1"/>
        <end position="19"/>
    </location>
</feature>
<evidence type="ECO:0000256" key="12">
    <source>
        <dbReference type="ARBA" id="ARBA00023170"/>
    </source>
</evidence>
<keyword evidence="8" id="KW-0408">Iron</keyword>
<protein>
    <submittedName>
        <fullName evidence="19">Iron complex outermembrane recepter protein</fullName>
    </submittedName>
</protein>
<dbReference type="InterPro" id="IPR010105">
    <property type="entry name" value="TonB_sidphr_rcpt"/>
</dbReference>
<keyword evidence="20" id="KW-1185">Reference proteome</keyword>
<keyword evidence="9" id="KW-0406">Ion transport</keyword>
<dbReference type="OrthoDB" id="9775095at2"/>
<feature type="domain" description="TonB-dependent receptor plug" evidence="18">
    <location>
        <begin position="67"/>
        <end position="165"/>
    </location>
</feature>
<keyword evidence="4 14" id="KW-1134">Transmembrane beta strand</keyword>
<evidence type="ECO:0000256" key="6">
    <source>
        <dbReference type="ARBA" id="ARBA00022692"/>
    </source>
</evidence>
<keyword evidence="12" id="KW-0675">Receptor</keyword>
<dbReference type="InterPro" id="IPR037066">
    <property type="entry name" value="Plug_dom_sf"/>
</dbReference>
<dbReference type="InterPro" id="IPR039426">
    <property type="entry name" value="TonB-dep_rcpt-like"/>
</dbReference>
<dbReference type="STRING" id="405671.SAMN05421827_107150"/>
<dbReference type="GO" id="GO:0015344">
    <property type="term" value="F:siderophore uptake transmembrane transporter activity"/>
    <property type="evidence" value="ECO:0007669"/>
    <property type="project" value="TreeGrafter"/>
</dbReference>
<dbReference type="Proteomes" id="UP000199643">
    <property type="component" value="Unassembled WGS sequence"/>
</dbReference>
<dbReference type="AlphaFoldDB" id="A0A1G7UWB8"/>
<evidence type="ECO:0000256" key="8">
    <source>
        <dbReference type="ARBA" id="ARBA00023004"/>
    </source>
</evidence>
<keyword evidence="13 14" id="KW-0998">Cell outer membrane</keyword>
<dbReference type="PROSITE" id="PS52016">
    <property type="entry name" value="TONB_DEPENDENT_REC_3"/>
    <property type="match status" value="1"/>
</dbReference>
<dbReference type="EMBL" id="FNCH01000007">
    <property type="protein sequence ID" value="SDG51842.1"/>
    <property type="molecule type" value="Genomic_DNA"/>
</dbReference>
<evidence type="ECO:0000259" key="17">
    <source>
        <dbReference type="Pfam" id="PF00593"/>
    </source>
</evidence>
<dbReference type="GO" id="GO:0009279">
    <property type="term" value="C:cell outer membrane"/>
    <property type="evidence" value="ECO:0007669"/>
    <property type="project" value="UniProtKB-SubCell"/>
</dbReference>
<sequence length="720" mass="80290">MTNRFILFAFLAMPFGVLAQNGKTKNTDTVKTDSVKHLHTVEVNSRYYRRYNIGKSSATLKQTTPLLQLPQNIQEIDKSILLDQQAININESVTRNVSGAIRNNTADFYGPFIFMRGAGINTLRNGVDLSMIYYGPMPEDASIIDRMEFIKGPAGFMNAIGDPAGSFNIVTKNPTGTTNNNISFTAGSFDLFRLSGDFDGNLDKNKKWQYRLNVVGQKAKSFQKFAFNDKFVIDPVLKYNINSHSSITAEYIYQKQKFLQYLLTVFTPDGFASLPRDFSISDPNKEPVKGSENNAFLTYENQLAKNWHLTAKAVFAGSRLDGNYFFVSSYNKAAPNLLPRRVTYERFNTDVYAFQAFVNGEVKTGNIIHKLLGGIDANRKNLLAYSGYNDKTANPTLYYLDINNPVYGINFDPNKRGGVLKDIATNKQSVEYYAGYIQDELNLNDKLRITIAARLTGSKSAITVPTVSEVKDWVVTPRAGMSYSILGDFAAYAVYDNTYTPQSGLSNAGTVFKPLKGENFEFGLKKDWSNGKWNTTLSFYRLTRDNIIVTDPSTLLQSQIGQTKAKGIEFDLKGEIIKGLNAVINYAYTDAIISKDANVAMVGLPTPYLTKHIQNTWLNYRLPLGLPGLFTVSGGYQLQSGRSGRYAVENNLAIKPIFRLDGGIGWTNNHVSVNAIVNNILNRNNYGSAWVTPVSSNPIGLNAYVPFAPREFRLTVGYNF</sequence>